<proteinExistence type="predicted"/>
<dbReference type="PROSITE" id="PS51186">
    <property type="entry name" value="GNAT"/>
    <property type="match status" value="1"/>
</dbReference>
<dbReference type="OrthoDB" id="6382410at2"/>
<dbReference type="InterPro" id="IPR016181">
    <property type="entry name" value="Acyl_CoA_acyltransferase"/>
</dbReference>
<keyword evidence="3" id="KW-1185">Reference proteome</keyword>
<dbReference type="GO" id="GO:0016747">
    <property type="term" value="F:acyltransferase activity, transferring groups other than amino-acyl groups"/>
    <property type="evidence" value="ECO:0007669"/>
    <property type="project" value="InterPro"/>
</dbReference>
<dbReference type="InterPro" id="IPR000182">
    <property type="entry name" value="GNAT_dom"/>
</dbReference>
<feature type="domain" description="N-acetyltransferase" evidence="1">
    <location>
        <begin position="62"/>
        <end position="220"/>
    </location>
</feature>
<evidence type="ECO:0000313" key="3">
    <source>
        <dbReference type="Proteomes" id="UP000031950"/>
    </source>
</evidence>
<dbReference type="CDD" id="cd04301">
    <property type="entry name" value="NAT_SF"/>
    <property type="match status" value="1"/>
</dbReference>
<dbReference type="RefSeq" id="WP_041123627.1">
    <property type="nucleotide sequence ID" value="NZ_JXRQ01000029.1"/>
</dbReference>
<name>A0A0C2VHD4_9BACL</name>
<comment type="caution">
    <text evidence="2">The sequence shown here is derived from an EMBL/GenBank/DDBJ whole genome shotgun (WGS) entry which is preliminary data.</text>
</comment>
<dbReference type="STRING" id="135826.KP77_31090"/>
<dbReference type="SUPFAM" id="SSF55729">
    <property type="entry name" value="Acyl-CoA N-acyltransferases (Nat)"/>
    <property type="match status" value="1"/>
</dbReference>
<reference evidence="2 3" key="1">
    <citation type="submission" date="2015-01" db="EMBL/GenBank/DDBJ databases">
        <title>Genome sequence of Jeotgalibacillus alimentarius.</title>
        <authorList>
            <person name="Goh K.M."/>
            <person name="Chan K.-G."/>
            <person name="Yaakop A.S."/>
            <person name="Ee R."/>
            <person name="Gan H.M."/>
            <person name="Chan C.S."/>
        </authorList>
    </citation>
    <scope>NUCLEOTIDE SEQUENCE [LARGE SCALE GENOMIC DNA]</scope>
    <source>
        <strain evidence="2 3">YKJ-13</strain>
    </source>
</reference>
<dbReference type="PATRIC" id="fig|135826.4.peg.3090"/>
<evidence type="ECO:0000259" key="1">
    <source>
        <dbReference type="PROSITE" id="PS51186"/>
    </source>
</evidence>
<evidence type="ECO:0000313" key="2">
    <source>
        <dbReference type="EMBL" id="KIL43403.1"/>
    </source>
</evidence>
<dbReference type="Gene3D" id="3.40.630.30">
    <property type="match status" value="1"/>
</dbReference>
<dbReference type="EMBL" id="JXRQ01000029">
    <property type="protein sequence ID" value="KIL43403.1"/>
    <property type="molecule type" value="Genomic_DNA"/>
</dbReference>
<organism evidence="2 3">
    <name type="scientific">Jeotgalibacillus alimentarius</name>
    <dbReference type="NCBI Taxonomy" id="135826"/>
    <lineage>
        <taxon>Bacteria</taxon>
        <taxon>Bacillati</taxon>
        <taxon>Bacillota</taxon>
        <taxon>Bacilli</taxon>
        <taxon>Bacillales</taxon>
        <taxon>Caryophanaceae</taxon>
        <taxon>Jeotgalibacillus</taxon>
    </lineage>
</organism>
<dbReference type="Proteomes" id="UP000031950">
    <property type="component" value="Unassembled WGS sequence"/>
</dbReference>
<accession>A0A0C2VHD4</accession>
<sequence length="220" mass="25290">MEFILMLAGAVISLLIFYFIIRAAVTDGINRSVIGQRFAQQSIQEPQRAVQNFSMMKGGRVITYQKATEARYEEILRLLKSCAADLKEKGINQWGYLLSGGEDAEVRKDIVKGHTYGMFEKNEVVGTFTIRKGPNSWDEHVWQDRVEKDALYLHRLAVTPVFRQEGIGSAALDWISENFQGEVLMLDCVEKNEELSHFYNERGFESAGTYDGHHRYWKRL</sequence>
<dbReference type="AlphaFoldDB" id="A0A0C2VHD4"/>
<dbReference type="Pfam" id="PF00583">
    <property type="entry name" value="Acetyltransf_1"/>
    <property type="match status" value="1"/>
</dbReference>
<gene>
    <name evidence="2" type="ORF">KP77_31090</name>
</gene>
<protein>
    <recommendedName>
        <fullName evidence="1">N-acetyltransferase domain-containing protein</fullName>
    </recommendedName>
</protein>